<dbReference type="STRING" id="93625.A0A409XNP0"/>
<evidence type="ECO:0000313" key="3">
    <source>
        <dbReference type="Proteomes" id="UP000283269"/>
    </source>
</evidence>
<organism evidence="2 3">
    <name type="scientific">Psilocybe cyanescens</name>
    <dbReference type="NCBI Taxonomy" id="93625"/>
    <lineage>
        <taxon>Eukaryota</taxon>
        <taxon>Fungi</taxon>
        <taxon>Dikarya</taxon>
        <taxon>Basidiomycota</taxon>
        <taxon>Agaricomycotina</taxon>
        <taxon>Agaricomycetes</taxon>
        <taxon>Agaricomycetidae</taxon>
        <taxon>Agaricales</taxon>
        <taxon>Agaricineae</taxon>
        <taxon>Strophariaceae</taxon>
        <taxon>Psilocybe</taxon>
    </lineage>
</organism>
<protein>
    <submittedName>
        <fullName evidence="2">Uncharacterized protein</fullName>
    </submittedName>
</protein>
<name>A0A409XNP0_PSICY</name>
<feature type="region of interest" description="Disordered" evidence="1">
    <location>
        <begin position="107"/>
        <end position="160"/>
    </location>
</feature>
<evidence type="ECO:0000256" key="1">
    <source>
        <dbReference type="SAM" id="MobiDB-lite"/>
    </source>
</evidence>
<evidence type="ECO:0000313" key="2">
    <source>
        <dbReference type="EMBL" id="PPQ92330.1"/>
    </source>
</evidence>
<dbReference type="InParanoid" id="A0A409XNP0"/>
<proteinExistence type="predicted"/>
<gene>
    <name evidence="2" type="ORF">CVT25_008512</name>
</gene>
<comment type="caution">
    <text evidence="2">The sequence shown here is derived from an EMBL/GenBank/DDBJ whole genome shotgun (WGS) entry which is preliminary data.</text>
</comment>
<dbReference type="EMBL" id="NHYD01001055">
    <property type="protein sequence ID" value="PPQ92330.1"/>
    <property type="molecule type" value="Genomic_DNA"/>
</dbReference>
<feature type="compositionally biased region" description="Basic and acidic residues" evidence="1">
    <location>
        <begin position="150"/>
        <end position="160"/>
    </location>
</feature>
<dbReference type="Proteomes" id="UP000283269">
    <property type="component" value="Unassembled WGS sequence"/>
</dbReference>
<accession>A0A409XNP0</accession>
<reference evidence="2 3" key="1">
    <citation type="journal article" date="2018" name="Evol. Lett.">
        <title>Horizontal gene cluster transfer increased hallucinogenic mushroom diversity.</title>
        <authorList>
            <person name="Reynolds H.T."/>
            <person name="Vijayakumar V."/>
            <person name="Gluck-Thaler E."/>
            <person name="Korotkin H.B."/>
            <person name="Matheny P.B."/>
            <person name="Slot J.C."/>
        </authorList>
    </citation>
    <scope>NUCLEOTIDE SEQUENCE [LARGE SCALE GENOMIC DNA]</scope>
    <source>
        <strain evidence="2 3">2631</strain>
    </source>
</reference>
<sequence>MHQRIELPTPEPSAITTLPKHIAIDYFEPEYWNEVLTVQRKVELLKDSYIVAMPLPELCTTWKNCWKWMDLPQAKFMWKYGEAVLELYDMPTDKQIDRVLFPFQSDDDKAAVSSEEDDTPPPEPEQGPNDDMDTEIQGRGDIELEQEPMGGHDSDDNLYN</sequence>
<keyword evidence="3" id="KW-1185">Reference proteome</keyword>
<dbReference type="AlphaFoldDB" id="A0A409XNP0"/>
<dbReference type="OrthoDB" id="3254880at2759"/>